<organism evidence="10 11">
    <name type="scientific">Prochlorococcus marinus str. MIT 9116</name>
    <dbReference type="NCBI Taxonomy" id="167544"/>
    <lineage>
        <taxon>Bacteria</taxon>
        <taxon>Bacillati</taxon>
        <taxon>Cyanobacteriota</taxon>
        <taxon>Cyanophyceae</taxon>
        <taxon>Synechococcales</taxon>
        <taxon>Prochlorococcaceae</taxon>
        <taxon>Prochlorococcus</taxon>
    </lineage>
</organism>
<keyword evidence="7" id="KW-0460">Magnesium</keyword>
<dbReference type="RefSeq" id="WP_032513005.1">
    <property type="nucleotide sequence ID" value="NZ_JNAJ01000004.1"/>
</dbReference>
<dbReference type="GO" id="GO:0019287">
    <property type="term" value="P:isopentenyl diphosphate biosynthetic process, mevalonate pathway"/>
    <property type="evidence" value="ECO:0007669"/>
    <property type="project" value="TreeGrafter"/>
</dbReference>
<dbReference type="InterPro" id="IPR036554">
    <property type="entry name" value="GHMP_kinase_C_sf"/>
</dbReference>
<evidence type="ECO:0000256" key="6">
    <source>
        <dbReference type="ARBA" id="ARBA00022840"/>
    </source>
</evidence>
<dbReference type="GO" id="GO:0004496">
    <property type="term" value="F:mevalonate kinase activity"/>
    <property type="evidence" value="ECO:0007669"/>
    <property type="project" value="InterPro"/>
</dbReference>
<keyword evidence="3" id="KW-0808">Transferase</keyword>
<dbReference type="InterPro" id="IPR001174">
    <property type="entry name" value="HddA/FKP"/>
</dbReference>
<keyword evidence="8" id="KW-0443">Lipid metabolism</keyword>
<dbReference type="EMBL" id="JNAJ01000004">
    <property type="protein sequence ID" value="KGF93067.1"/>
    <property type="molecule type" value="Genomic_DNA"/>
</dbReference>
<keyword evidence="6" id="KW-0067">ATP-binding</keyword>
<dbReference type="Gene3D" id="3.30.230.120">
    <property type="match status" value="1"/>
</dbReference>
<feature type="domain" description="GHMP kinase N-terminal" evidence="9">
    <location>
        <begin position="78"/>
        <end position="157"/>
    </location>
</feature>
<evidence type="ECO:0000313" key="10">
    <source>
        <dbReference type="EMBL" id="KGF93067.1"/>
    </source>
</evidence>
<dbReference type="InterPro" id="IPR020568">
    <property type="entry name" value="Ribosomal_Su5_D2-typ_SF"/>
</dbReference>
<dbReference type="PRINTS" id="PR00960">
    <property type="entry name" value="LMBPPROTEIN"/>
</dbReference>
<dbReference type="AlphaFoldDB" id="A0A0A1ZU33"/>
<evidence type="ECO:0000256" key="2">
    <source>
        <dbReference type="ARBA" id="ARBA00022516"/>
    </source>
</evidence>
<keyword evidence="5 10" id="KW-0418">Kinase</keyword>
<keyword evidence="4" id="KW-0547">Nucleotide-binding</keyword>
<dbReference type="Proteomes" id="UP000030491">
    <property type="component" value="Unassembled WGS sequence"/>
</dbReference>
<reference evidence="11" key="1">
    <citation type="journal article" date="2014" name="Sci. Data">
        <title>Genomes of diverse isolates of the marine cyanobacterium Prochlorococcus.</title>
        <authorList>
            <person name="Biller S."/>
            <person name="Berube P."/>
            <person name="Thompson J."/>
            <person name="Kelly L."/>
            <person name="Roggensack S."/>
            <person name="Awad L."/>
            <person name="Roache-Johnson K."/>
            <person name="Ding H."/>
            <person name="Giovannoni S.J."/>
            <person name="Moore L.R."/>
            <person name="Chisholm S.W."/>
        </authorList>
    </citation>
    <scope>NUCLEOTIDE SEQUENCE [LARGE SCALE GENOMIC DNA]</scope>
</reference>
<evidence type="ECO:0000256" key="1">
    <source>
        <dbReference type="ARBA" id="ARBA00022490"/>
    </source>
</evidence>
<proteinExistence type="predicted"/>
<dbReference type="PANTHER" id="PTHR43290">
    <property type="entry name" value="MEVALONATE KINASE"/>
    <property type="match status" value="1"/>
</dbReference>
<dbReference type="SUPFAM" id="SSF55060">
    <property type="entry name" value="GHMP Kinase, C-terminal domain"/>
    <property type="match status" value="1"/>
</dbReference>
<dbReference type="InterPro" id="IPR006205">
    <property type="entry name" value="Mev_gal_kin"/>
</dbReference>
<accession>A0A0A1ZU33</accession>
<keyword evidence="1" id="KW-0963">Cytoplasm</keyword>
<keyword evidence="2" id="KW-0444">Lipid biosynthesis</keyword>
<sequence length="328" mass="36906">MFISRTPYRLSFYGGSLDYKGWYQKNSTKIICAGLDYYCYQSVRRIPTFFDYKYRICYSKIESANSIDDIQHPSAREIIRKYSNNYPCEISYTGDLPARSGIGSSSAFTVGLINSMRAINNKYIGRTELALEAIDFEQNVLNEVVGIQDQCASAFGGLILIEADKQSIRPRRFIINPDYLSYLEDNLLMGFDGISRNSQVAAKNVVASISEEEKNDMFLELANLNSQGIDFFSAQESIDQHALTTKKIRDIKLQLNGDRNIDKINKIIFDTESSGSLCTRFMGAGGGGFFICWAPKSSHESIKNSAKIKTWVDVKFSSSGSQIIFCDQ</sequence>
<dbReference type="GO" id="GO:0005829">
    <property type="term" value="C:cytosol"/>
    <property type="evidence" value="ECO:0007669"/>
    <property type="project" value="TreeGrafter"/>
</dbReference>
<dbReference type="PANTHER" id="PTHR43290:SF2">
    <property type="entry name" value="MEVALONATE KINASE"/>
    <property type="match status" value="1"/>
</dbReference>
<evidence type="ECO:0000256" key="7">
    <source>
        <dbReference type="ARBA" id="ARBA00022842"/>
    </source>
</evidence>
<dbReference type="Pfam" id="PF00288">
    <property type="entry name" value="GHMP_kinases_N"/>
    <property type="match status" value="1"/>
</dbReference>
<protein>
    <submittedName>
        <fullName evidence="10">D,D-heptose 7-phosphate kinase</fullName>
    </submittedName>
</protein>
<evidence type="ECO:0000259" key="9">
    <source>
        <dbReference type="Pfam" id="PF00288"/>
    </source>
</evidence>
<evidence type="ECO:0000256" key="8">
    <source>
        <dbReference type="ARBA" id="ARBA00023098"/>
    </source>
</evidence>
<gene>
    <name evidence="10" type="ORF">EU93_0242</name>
</gene>
<dbReference type="SUPFAM" id="SSF54211">
    <property type="entry name" value="Ribosomal protein S5 domain 2-like"/>
    <property type="match status" value="1"/>
</dbReference>
<name>A0A0A1ZU33_PROMR</name>
<evidence type="ECO:0000256" key="3">
    <source>
        <dbReference type="ARBA" id="ARBA00022679"/>
    </source>
</evidence>
<comment type="caution">
    <text evidence="10">The sequence shown here is derived from an EMBL/GenBank/DDBJ whole genome shotgun (WGS) entry which is preliminary data.</text>
</comment>
<evidence type="ECO:0000256" key="5">
    <source>
        <dbReference type="ARBA" id="ARBA00022777"/>
    </source>
</evidence>
<dbReference type="OrthoDB" id="9812992at2"/>
<evidence type="ECO:0000256" key="4">
    <source>
        <dbReference type="ARBA" id="ARBA00022741"/>
    </source>
</evidence>
<dbReference type="InterPro" id="IPR006204">
    <property type="entry name" value="GHMP_kinase_N_dom"/>
</dbReference>
<evidence type="ECO:0000313" key="11">
    <source>
        <dbReference type="Proteomes" id="UP000030491"/>
    </source>
</evidence>
<dbReference type="GO" id="GO:0005524">
    <property type="term" value="F:ATP binding"/>
    <property type="evidence" value="ECO:0007669"/>
    <property type="project" value="UniProtKB-KW"/>
</dbReference>